<protein>
    <submittedName>
        <fullName evidence="3">Extracellular solute-binding protein</fullName>
    </submittedName>
</protein>
<dbReference type="Proteomes" id="UP001197247">
    <property type="component" value="Unassembled WGS sequence"/>
</dbReference>
<evidence type="ECO:0000256" key="1">
    <source>
        <dbReference type="SAM" id="MobiDB-lite"/>
    </source>
</evidence>
<dbReference type="SUPFAM" id="SSF53850">
    <property type="entry name" value="Periplasmic binding protein-like II"/>
    <property type="match status" value="1"/>
</dbReference>
<dbReference type="EMBL" id="JAHBAY010000011">
    <property type="protein sequence ID" value="MBT0772213.1"/>
    <property type="molecule type" value="Genomic_DNA"/>
</dbReference>
<dbReference type="InterPro" id="IPR050490">
    <property type="entry name" value="Bact_solute-bd_prot1"/>
</dbReference>
<evidence type="ECO:0000313" key="3">
    <source>
        <dbReference type="EMBL" id="MBT0772213.1"/>
    </source>
</evidence>
<dbReference type="Pfam" id="PF13416">
    <property type="entry name" value="SBP_bac_8"/>
    <property type="match status" value="1"/>
</dbReference>
<dbReference type="PROSITE" id="PS51257">
    <property type="entry name" value="PROKAR_LIPOPROTEIN"/>
    <property type="match status" value="1"/>
</dbReference>
<feature type="signal peptide" evidence="2">
    <location>
        <begin position="1"/>
        <end position="28"/>
    </location>
</feature>
<accession>A0ABS5TQA0</accession>
<organism evidence="3 4">
    <name type="scientific">Kineosporia corallincola</name>
    <dbReference type="NCBI Taxonomy" id="2835133"/>
    <lineage>
        <taxon>Bacteria</taxon>
        <taxon>Bacillati</taxon>
        <taxon>Actinomycetota</taxon>
        <taxon>Actinomycetes</taxon>
        <taxon>Kineosporiales</taxon>
        <taxon>Kineosporiaceae</taxon>
        <taxon>Kineosporia</taxon>
    </lineage>
</organism>
<name>A0ABS5TQA0_9ACTN</name>
<keyword evidence="2" id="KW-0732">Signal</keyword>
<keyword evidence="4" id="KW-1185">Reference proteome</keyword>
<evidence type="ECO:0000313" key="4">
    <source>
        <dbReference type="Proteomes" id="UP001197247"/>
    </source>
</evidence>
<reference evidence="3 4" key="1">
    <citation type="submission" date="2021-05" db="EMBL/GenBank/DDBJ databases">
        <title>Kineosporia and Streptomyces sp. nov. two new marine actinobacteria isolated from Coral.</title>
        <authorList>
            <person name="Buangrab K."/>
            <person name="Sutthacheep M."/>
            <person name="Yeemin T."/>
            <person name="Harunari E."/>
            <person name="Igarashi Y."/>
            <person name="Kanchanasin P."/>
            <person name="Tanasupawat S."/>
            <person name="Phongsopitanun W."/>
        </authorList>
    </citation>
    <scope>NUCLEOTIDE SEQUENCE [LARGE SCALE GENOMIC DNA]</scope>
    <source>
        <strain evidence="3 4">J2-2</strain>
    </source>
</reference>
<proteinExistence type="predicted"/>
<dbReference type="Gene3D" id="3.40.190.10">
    <property type="entry name" value="Periplasmic binding protein-like II"/>
    <property type="match status" value="1"/>
</dbReference>
<feature type="compositionally biased region" description="Polar residues" evidence="1">
    <location>
        <begin position="418"/>
        <end position="431"/>
    </location>
</feature>
<sequence length="439" mass="46737">MSPSMRGGRRLVALAAVAGLALTMAACGSDDDEGGTGSDEQITLKVSTFGTFGYDALYKEYEASHPNIKIVESNEGDLGKYTNALTQRIAAGSGAGDVVAIEEGAIIQFLQAPDKFVNFQDEGFNELKGNWLDWKNAQATTADGKTTIGLGTDVGGLAMCYRSDLFKEAGLPTDRDEVSALWPTWDEYIATGKKFLEGTKGDAKFVDSATNTYNSILMQDAGNTTGYTYFDRDNKLVFDTNPAVKSAWDTTNKVLDAGLSANLKSFTTEWNAAFKGGDFATIACPAWMTANIKGQAGDAGEGKWDIATVPGGSGSWGGSFLAVPTQSKHQEAAVELAKFLSSPEGQLSAFNEAGNLPSSPQDFEDPALKDFKNEYFSDAPVADIFVQGAKSLKPVYLGAKNQAVRDAIENDLRSVEQGQRTSEEGWQQAIQSAKAAAGV</sequence>
<evidence type="ECO:0000256" key="2">
    <source>
        <dbReference type="SAM" id="SignalP"/>
    </source>
</evidence>
<comment type="caution">
    <text evidence="3">The sequence shown here is derived from an EMBL/GenBank/DDBJ whole genome shotgun (WGS) entry which is preliminary data.</text>
</comment>
<feature type="region of interest" description="Disordered" evidence="1">
    <location>
        <begin position="418"/>
        <end position="439"/>
    </location>
</feature>
<dbReference type="InterPro" id="IPR006059">
    <property type="entry name" value="SBP"/>
</dbReference>
<feature type="chain" id="PRO_5046544235" evidence="2">
    <location>
        <begin position="29"/>
        <end position="439"/>
    </location>
</feature>
<dbReference type="PANTHER" id="PTHR43649">
    <property type="entry name" value="ARABINOSE-BINDING PROTEIN-RELATED"/>
    <property type="match status" value="1"/>
</dbReference>
<gene>
    <name evidence="3" type="ORF">KIH74_24930</name>
</gene>
<dbReference type="PANTHER" id="PTHR43649:SF32">
    <property type="entry name" value="SUGAR BINDING SECRETED PROTEIN"/>
    <property type="match status" value="1"/>
</dbReference>
<dbReference type="RefSeq" id="WP_214158597.1">
    <property type="nucleotide sequence ID" value="NZ_JAHBAY010000011.1"/>
</dbReference>